<evidence type="ECO:0000256" key="2">
    <source>
        <dbReference type="ARBA" id="ARBA00023043"/>
    </source>
</evidence>
<evidence type="ECO:0000256" key="3">
    <source>
        <dbReference type="PROSITE-ProRule" id="PRU00023"/>
    </source>
</evidence>
<dbReference type="SMART" id="SM00248">
    <property type="entry name" value="ANK"/>
    <property type="match status" value="5"/>
</dbReference>
<dbReference type="Pfam" id="PF12796">
    <property type="entry name" value="Ank_2"/>
    <property type="match status" value="2"/>
</dbReference>
<dbReference type="EMBL" id="JAGKQM010002740">
    <property type="protein sequence ID" value="KAH0847317.1"/>
    <property type="molecule type" value="Genomic_DNA"/>
</dbReference>
<feature type="repeat" description="ANK" evidence="3">
    <location>
        <begin position="245"/>
        <end position="277"/>
    </location>
</feature>
<evidence type="ECO:0000256" key="1">
    <source>
        <dbReference type="ARBA" id="ARBA00022737"/>
    </source>
</evidence>
<keyword evidence="5" id="KW-1185">Reference proteome</keyword>
<keyword evidence="1" id="KW-0677">Repeat</keyword>
<evidence type="ECO:0008006" key="6">
    <source>
        <dbReference type="Google" id="ProtNLM"/>
    </source>
</evidence>
<sequence>MERLGFLLVQERDSSFDWKFEELEAKAWEEKDDATLWSLRGLIDLCAIKVAVRLCRPRHCVLDRFKILVSANDHKVKITRNKAYTGLPKTELSWKQVIESLHIACRVGNLELLSTLISTGANINGTDSDSMIALHIATSKGKVEICDYLIQKGAIIDVLDKKGQTPLMHAVKSKEPKEKLGGICHFSLEVLKLGDLECVIVCYSGEVECLLAHSHGEVAYSLSWLQVVKMLVSADVSMINNKDEEGWTALHFAASNGCLEITKILKTYGETLEITDKDGYTPSEIAARRGKMEVYDYLVEKTVITGLKLICNIRTPVIVPATTLIVFVEARDCADPCK</sequence>
<dbReference type="InterPro" id="IPR036770">
    <property type="entry name" value="Ankyrin_rpt-contain_sf"/>
</dbReference>
<dbReference type="PROSITE" id="PS50297">
    <property type="entry name" value="ANK_REP_REGION"/>
    <property type="match status" value="3"/>
</dbReference>
<reference evidence="4 5" key="1">
    <citation type="submission" date="2021-05" db="EMBL/GenBank/DDBJ databases">
        <title>Genome Assembly of Synthetic Allotetraploid Brassica napus Reveals Homoeologous Exchanges between Subgenomes.</title>
        <authorList>
            <person name="Davis J.T."/>
        </authorList>
    </citation>
    <scope>NUCLEOTIDE SEQUENCE [LARGE SCALE GENOMIC DNA]</scope>
    <source>
        <strain evidence="5">cv. Da-Ae</strain>
        <tissue evidence="4">Seedling</tissue>
    </source>
</reference>
<evidence type="ECO:0000313" key="4">
    <source>
        <dbReference type="EMBL" id="KAH0847317.1"/>
    </source>
</evidence>
<keyword evidence="2 3" id="KW-0040">ANK repeat</keyword>
<accession>A0ABQ7WYS2</accession>
<dbReference type="PROSITE" id="PS50088">
    <property type="entry name" value="ANK_REPEAT"/>
    <property type="match status" value="3"/>
</dbReference>
<dbReference type="PANTHER" id="PTHR24198:SF165">
    <property type="entry name" value="ANKYRIN REPEAT-CONTAINING PROTEIN-RELATED"/>
    <property type="match status" value="1"/>
</dbReference>
<dbReference type="InterPro" id="IPR002110">
    <property type="entry name" value="Ankyrin_rpt"/>
</dbReference>
<protein>
    <recommendedName>
        <fullName evidence="6">Ankyrin repeat family protein</fullName>
    </recommendedName>
</protein>
<gene>
    <name evidence="4" type="ORF">HID58_091751</name>
</gene>
<feature type="repeat" description="ANK" evidence="3">
    <location>
        <begin position="129"/>
        <end position="161"/>
    </location>
</feature>
<dbReference type="Proteomes" id="UP000824890">
    <property type="component" value="Unassembled WGS sequence"/>
</dbReference>
<evidence type="ECO:0000313" key="5">
    <source>
        <dbReference type="Proteomes" id="UP000824890"/>
    </source>
</evidence>
<dbReference type="Gene3D" id="1.25.40.20">
    <property type="entry name" value="Ankyrin repeat-containing domain"/>
    <property type="match status" value="2"/>
</dbReference>
<name>A0ABQ7WYS2_BRANA</name>
<proteinExistence type="predicted"/>
<dbReference type="SUPFAM" id="SSF48403">
    <property type="entry name" value="Ankyrin repeat"/>
    <property type="match status" value="1"/>
</dbReference>
<comment type="caution">
    <text evidence="4">The sequence shown here is derived from an EMBL/GenBank/DDBJ whole genome shotgun (WGS) entry which is preliminary data.</text>
</comment>
<feature type="repeat" description="ANK" evidence="3">
    <location>
        <begin position="101"/>
        <end position="128"/>
    </location>
</feature>
<dbReference type="PANTHER" id="PTHR24198">
    <property type="entry name" value="ANKYRIN REPEAT AND PROTEIN KINASE DOMAIN-CONTAINING PROTEIN"/>
    <property type="match status" value="1"/>
</dbReference>
<organism evidence="4 5">
    <name type="scientific">Brassica napus</name>
    <name type="common">Rape</name>
    <dbReference type="NCBI Taxonomy" id="3708"/>
    <lineage>
        <taxon>Eukaryota</taxon>
        <taxon>Viridiplantae</taxon>
        <taxon>Streptophyta</taxon>
        <taxon>Embryophyta</taxon>
        <taxon>Tracheophyta</taxon>
        <taxon>Spermatophyta</taxon>
        <taxon>Magnoliopsida</taxon>
        <taxon>eudicotyledons</taxon>
        <taxon>Gunneridae</taxon>
        <taxon>Pentapetalae</taxon>
        <taxon>rosids</taxon>
        <taxon>malvids</taxon>
        <taxon>Brassicales</taxon>
        <taxon>Brassicaceae</taxon>
        <taxon>Brassiceae</taxon>
        <taxon>Brassica</taxon>
    </lineage>
</organism>